<dbReference type="Proteomes" id="UP000238479">
    <property type="component" value="Chromosome 7"/>
</dbReference>
<name>A0A2P6PFG4_ROSCH</name>
<sequence length="458" mass="52351">MVDMEVNIVCRDTIKPVAASSSLHPHQKPCNLCIFDQLIPTTYVPMLFFYPIIDPNFNVPQTLAHLKTSLSHTLTQYYPFSGRTKNNLYIYNFDAGVPYVEARVKCHMFELFELQEIELLNRFVPFHPFRKETGSPDLLPLIAFQVSVFACGGISIGVSLSHKIFDAQTANIFLKSWASVFRRDHEEAIQSNLNLCQASSTFPASDNLPQKYLSFMESTWFEEKKYVTRRFVFDAKAIATLREKAKSELVPNPTRVETLTCFLWKHATFASRHGGTSRKASVLAHAVNLRRRLKPPMPDDAIGNLFWWATAVYNTTDKAETTDELCDLLKILHESLNGLDHDHFLDTLRGEEGRRAIFEYLDQLLEGMDSFDPTPEIYAFTSWINILDEVDFGWGKPIWIGVMGKVGPAFRNLTVFVKTQRDNGIEAWVTMDEKQMSIMEKDPQFLAFASPNPRILNV</sequence>
<protein>
    <submittedName>
        <fullName evidence="4">Putative alcohol O-acetyltransferase</fullName>
        <ecNumber evidence="4">2.3.1.84</ecNumber>
    </submittedName>
</protein>
<dbReference type="GO" id="GO:0004026">
    <property type="term" value="F:alcohol O-acetyltransferase activity"/>
    <property type="evidence" value="ECO:0007669"/>
    <property type="project" value="UniProtKB-EC"/>
</dbReference>
<dbReference type="Gene3D" id="3.30.559.10">
    <property type="entry name" value="Chloramphenicol acetyltransferase-like domain"/>
    <property type="match status" value="2"/>
</dbReference>
<gene>
    <name evidence="4" type="ORF">RchiOBHm_Chr7g0230711</name>
</gene>
<dbReference type="AlphaFoldDB" id="A0A2P6PFG4"/>
<reference evidence="4 5" key="1">
    <citation type="journal article" date="2018" name="Nat. Genet.">
        <title>The Rosa genome provides new insights in the design of modern roses.</title>
        <authorList>
            <person name="Bendahmane M."/>
        </authorList>
    </citation>
    <scope>NUCLEOTIDE SEQUENCE [LARGE SCALE GENOMIC DNA]</scope>
    <source>
        <strain evidence="5">cv. Old Blush</strain>
    </source>
</reference>
<proteinExistence type="inferred from homology"/>
<keyword evidence="5" id="KW-1185">Reference proteome</keyword>
<organism evidence="4 5">
    <name type="scientific">Rosa chinensis</name>
    <name type="common">China rose</name>
    <dbReference type="NCBI Taxonomy" id="74649"/>
    <lineage>
        <taxon>Eukaryota</taxon>
        <taxon>Viridiplantae</taxon>
        <taxon>Streptophyta</taxon>
        <taxon>Embryophyta</taxon>
        <taxon>Tracheophyta</taxon>
        <taxon>Spermatophyta</taxon>
        <taxon>Magnoliopsida</taxon>
        <taxon>eudicotyledons</taxon>
        <taxon>Gunneridae</taxon>
        <taxon>Pentapetalae</taxon>
        <taxon>rosids</taxon>
        <taxon>fabids</taxon>
        <taxon>Rosales</taxon>
        <taxon>Rosaceae</taxon>
        <taxon>Rosoideae</taxon>
        <taxon>Rosoideae incertae sedis</taxon>
        <taxon>Rosa</taxon>
    </lineage>
</organism>
<comment type="caution">
    <text evidence="4">The sequence shown here is derived from an EMBL/GenBank/DDBJ whole genome shotgun (WGS) entry which is preliminary data.</text>
</comment>
<comment type="similarity">
    <text evidence="1">Belongs to the plant acyltransferase family.</text>
</comment>
<dbReference type="OMA" id="NIFIDHF"/>
<evidence type="ECO:0000256" key="1">
    <source>
        <dbReference type="ARBA" id="ARBA00009861"/>
    </source>
</evidence>
<evidence type="ECO:0000256" key="3">
    <source>
        <dbReference type="ARBA" id="ARBA00023315"/>
    </source>
</evidence>
<dbReference type="OrthoDB" id="671439at2759"/>
<dbReference type="InterPro" id="IPR023213">
    <property type="entry name" value="CAT-like_dom_sf"/>
</dbReference>
<evidence type="ECO:0000313" key="4">
    <source>
        <dbReference type="EMBL" id="PRQ20672.1"/>
    </source>
</evidence>
<dbReference type="EC" id="2.3.1.84" evidence="4"/>
<dbReference type="STRING" id="74649.A0A2P6PFG4"/>
<dbReference type="PANTHER" id="PTHR31623">
    <property type="entry name" value="F21J9.9"/>
    <property type="match status" value="1"/>
</dbReference>
<dbReference type="PANTHER" id="PTHR31623:SF20">
    <property type="entry name" value="VINORINE SYNTHASE-LIKE"/>
    <property type="match status" value="1"/>
</dbReference>
<keyword evidence="3 4" id="KW-0012">Acyltransferase</keyword>
<keyword evidence="2 4" id="KW-0808">Transferase</keyword>
<dbReference type="Gramene" id="PRQ20672">
    <property type="protein sequence ID" value="PRQ20672"/>
    <property type="gene ID" value="RchiOBHm_Chr7g0230711"/>
</dbReference>
<evidence type="ECO:0000313" key="5">
    <source>
        <dbReference type="Proteomes" id="UP000238479"/>
    </source>
</evidence>
<evidence type="ECO:0000256" key="2">
    <source>
        <dbReference type="ARBA" id="ARBA00022679"/>
    </source>
</evidence>
<dbReference type="EMBL" id="PDCK01000045">
    <property type="protein sequence ID" value="PRQ20672.1"/>
    <property type="molecule type" value="Genomic_DNA"/>
</dbReference>
<accession>A0A2P6PFG4</accession>
<dbReference type="Pfam" id="PF02458">
    <property type="entry name" value="Transferase"/>
    <property type="match status" value="1"/>
</dbReference>